<dbReference type="PROSITE" id="PS51762">
    <property type="entry name" value="GH16_2"/>
    <property type="match status" value="1"/>
</dbReference>
<dbReference type="GO" id="GO:0009251">
    <property type="term" value="P:glucan catabolic process"/>
    <property type="evidence" value="ECO:0007669"/>
    <property type="project" value="TreeGrafter"/>
</dbReference>
<sequence>MPASHLSARTQRRVTSRTAPSTFAALAAILAIARLPRAGAAYTPLKTYSGSSFFDSWNFYGHYDNLTNGDIDFVNRTDSSDLAYINGAGNAIIKMDNTSTVLYPNKRRSVRIQSQDTYPIGSLWIFDFLHVPYGCSVWPAAWSQATVWPQGGEIDTFEGVNLVQHNQYALHTTNGCSISNSSSSNFTGTLTYGNCDTSANANSGCTILDPRTSSYGAAFASNGGGVYATEFSKNGISVWFFPRANVPSDLSSNSSAPNPTGWGEPVARYGGSSCDVPTFFAPQHLIIDITACGDWAGHVTNTTGCPLTTNLCYTSFVLNSSNYDTAYFEIPSIRVFSNADLAANSSASATGMNNSSSTSAPGSNAPKSAAERISVGESVAGAVIAGVAMLVGGWALL</sequence>
<dbReference type="EMBL" id="BJWK01000021">
    <property type="protein sequence ID" value="GEM12491.1"/>
    <property type="molecule type" value="Genomic_DNA"/>
</dbReference>
<evidence type="ECO:0000313" key="3">
    <source>
        <dbReference type="Proteomes" id="UP000321518"/>
    </source>
</evidence>
<dbReference type="Proteomes" id="UP000321518">
    <property type="component" value="Unassembled WGS sequence"/>
</dbReference>
<dbReference type="SUPFAM" id="SSF49899">
    <property type="entry name" value="Concanavalin A-like lectins/glucanases"/>
    <property type="match status" value="1"/>
</dbReference>
<dbReference type="AlphaFoldDB" id="A0A511KQ61"/>
<dbReference type="Pfam" id="PF26113">
    <property type="entry name" value="GH16_XgeA"/>
    <property type="match status" value="1"/>
</dbReference>
<protein>
    <submittedName>
        <fullName evidence="2">Glycoside hydrolase family 16 protein</fullName>
    </submittedName>
</protein>
<dbReference type="InterPro" id="IPR000757">
    <property type="entry name" value="Beta-glucanase-like"/>
</dbReference>
<keyword evidence="2" id="KW-0378">Hydrolase</keyword>
<comment type="caution">
    <text evidence="2">The sequence shown here is derived from an EMBL/GenBank/DDBJ whole genome shotgun (WGS) entry which is preliminary data.</text>
</comment>
<dbReference type="InterPro" id="IPR050546">
    <property type="entry name" value="Glycosyl_Hydrlase_16"/>
</dbReference>
<proteinExistence type="predicted"/>
<evidence type="ECO:0000259" key="1">
    <source>
        <dbReference type="PROSITE" id="PS51762"/>
    </source>
</evidence>
<gene>
    <name evidence="2" type="ORF">Rt10032_c21g6508</name>
</gene>
<dbReference type="CDD" id="cd02181">
    <property type="entry name" value="GH16_fungal_Lam16A_glucanase"/>
    <property type="match status" value="1"/>
</dbReference>
<dbReference type="GO" id="GO:0004553">
    <property type="term" value="F:hydrolase activity, hydrolyzing O-glycosyl compounds"/>
    <property type="evidence" value="ECO:0007669"/>
    <property type="project" value="InterPro"/>
</dbReference>
<dbReference type="FunFam" id="2.60.120.200:FF:000179">
    <property type="entry name" value="Unplaced genomic scaffold supercont1.19, whole genome shotgun sequence"/>
    <property type="match status" value="1"/>
</dbReference>
<reference evidence="2 3" key="1">
    <citation type="submission" date="2019-07" db="EMBL/GenBank/DDBJ databases">
        <title>Rhodotorula toruloides NBRC10032 genome sequencing.</title>
        <authorList>
            <person name="Shida Y."/>
            <person name="Takaku H."/>
            <person name="Ogasawara W."/>
            <person name="Mori K."/>
        </authorList>
    </citation>
    <scope>NUCLEOTIDE SEQUENCE [LARGE SCALE GENOMIC DNA]</scope>
    <source>
        <strain evidence="2 3">NBRC10032</strain>
    </source>
</reference>
<dbReference type="PANTHER" id="PTHR10963">
    <property type="entry name" value="GLYCOSYL HYDROLASE-RELATED"/>
    <property type="match status" value="1"/>
</dbReference>
<dbReference type="OrthoDB" id="192832at2759"/>
<feature type="domain" description="GH16" evidence="1">
    <location>
        <begin position="36"/>
        <end position="304"/>
    </location>
</feature>
<dbReference type="InterPro" id="IPR013320">
    <property type="entry name" value="ConA-like_dom_sf"/>
</dbReference>
<evidence type="ECO:0000313" key="2">
    <source>
        <dbReference type="EMBL" id="GEM12491.1"/>
    </source>
</evidence>
<accession>A0A511KQ61</accession>
<dbReference type="PANTHER" id="PTHR10963:SF24">
    <property type="entry name" value="GLYCOSIDASE C21B10.07-RELATED"/>
    <property type="match status" value="1"/>
</dbReference>
<name>A0A511KQ61_RHOTO</name>
<dbReference type="Gene3D" id="2.60.120.200">
    <property type="match status" value="1"/>
</dbReference>
<organism evidence="2 3">
    <name type="scientific">Rhodotorula toruloides</name>
    <name type="common">Yeast</name>
    <name type="synonym">Rhodosporidium toruloides</name>
    <dbReference type="NCBI Taxonomy" id="5286"/>
    <lineage>
        <taxon>Eukaryota</taxon>
        <taxon>Fungi</taxon>
        <taxon>Dikarya</taxon>
        <taxon>Basidiomycota</taxon>
        <taxon>Pucciniomycotina</taxon>
        <taxon>Microbotryomycetes</taxon>
        <taxon>Sporidiobolales</taxon>
        <taxon>Sporidiobolaceae</taxon>
        <taxon>Rhodotorula</taxon>
    </lineage>
</organism>